<evidence type="ECO:0000313" key="11">
    <source>
        <dbReference type="Proteomes" id="UP000187651"/>
    </source>
</evidence>
<evidence type="ECO:0000256" key="8">
    <source>
        <dbReference type="ARBA" id="ARBA00023136"/>
    </source>
</evidence>
<feature type="transmembrane region" description="Helical" evidence="9">
    <location>
        <begin position="197"/>
        <end position="217"/>
    </location>
</feature>
<keyword evidence="6 9" id="KW-0769">Symport</keyword>
<keyword evidence="7 9" id="KW-1133">Transmembrane helix</keyword>
<evidence type="ECO:0000256" key="7">
    <source>
        <dbReference type="ARBA" id="ARBA00022989"/>
    </source>
</evidence>
<proteinExistence type="inferred from homology"/>
<dbReference type="FunFam" id="1.20.1740.10:FF:000004">
    <property type="entry name" value="Sodium:alanine symporter family protein"/>
    <property type="match status" value="1"/>
</dbReference>
<accession>A0A1G9TFE6</accession>
<keyword evidence="11" id="KW-1185">Reference proteome</keyword>
<evidence type="ECO:0000256" key="5">
    <source>
        <dbReference type="ARBA" id="ARBA00022692"/>
    </source>
</evidence>
<feature type="transmembrane region" description="Helical" evidence="9">
    <location>
        <begin position="66"/>
        <end position="89"/>
    </location>
</feature>
<feature type="transmembrane region" description="Helical" evidence="9">
    <location>
        <begin position="440"/>
        <end position="458"/>
    </location>
</feature>
<keyword evidence="3 9" id="KW-0813">Transport</keyword>
<evidence type="ECO:0000256" key="9">
    <source>
        <dbReference type="RuleBase" id="RU363064"/>
    </source>
</evidence>
<dbReference type="NCBIfam" id="TIGR00835">
    <property type="entry name" value="agcS"/>
    <property type="match status" value="1"/>
</dbReference>
<comment type="similarity">
    <text evidence="2 9">Belongs to the alanine or glycine:cation symporter (AGCS) (TC 2.A.25) family.</text>
</comment>
<reference evidence="11" key="1">
    <citation type="submission" date="2016-10" db="EMBL/GenBank/DDBJ databases">
        <authorList>
            <person name="Varghese N."/>
            <person name="Submissions S."/>
        </authorList>
    </citation>
    <scope>NUCLEOTIDE SEQUENCE [LARGE SCALE GENOMIC DNA]</scope>
    <source>
        <strain evidence="11">M83</strain>
    </source>
</reference>
<evidence type="ECO:0000256" key="1">
    <source>
        <dbReference type="ARBA" id="ARBA00004651"/>
    </source>
</evidence>
<evidence type="ECO:0000256" key="2">
    <source>
        <dbReference type="ARBA" id="ARBA00009261"/>
    </source>
</evidence>
<dbReference type="PANTHER" id="PTHR30330:SF3">
    <property type="entry name" value="TRANSCRIPTIONAL REGULATOR, LRP FAMILY"/>
    <property type="match status" value="1"/>
</dbReference>
<feature type="transmembrane region" description="Helical" evidence="9">
    <location>
        <begin position="148"/>
        <end position="171"/>
    </location>
</feature>
<keyword evidence="8 9" id="KW-0472">Membrane</keyword>
<name>A0A1G9TFE6_9FIRM</name>
<dbReference type="GO" id="GO:0005283">
    <property type="term" value="F:amino acid:sodium symporter activity"/>
    <property type="evidence" value="ECO:0007669"/>
    <property type="project" value="InterPro"/>
</dbReference>
<sequence>MLHSINDFLVTLDGYVWGMPLIVLILFTGLLLTIRLHGMQFSKIGMGFRLMFKNDKSGKQGEVSSFAALCTALSATIGTGNIVGVATAICAGGPGALFWMWLAALVGTGTKYAECMLAVKYRSEAKDGHIIGGPFYYIEKGMGPKWKWLAKIFAVFGVMVGLFGIGTFTQINGITSAVKNFFDPNTVNTVSILGMDYSVATVVSGVILTVCVALVLIGGLKRISSVAQVVVPFMAILYIAFGVLILLLNFTKIPDAFLQIFQGAFGLRAAAGGALGAMVMAMQKGIARGIFSNEAGIGSAPIAAAAAQVDEPVEQGLVSMLGTVIDTLMICTMTGLAIIITGAWQVEGLEGAAVTTFAFQNGLPFPAVVSSFVLMLCLVFFAFTTILGWDYYSERCLEYLTNENTKVVNVYRWIYIACVFIGPYMTVSAVWTIADIVNGLMAIPNLIALIALSGVVSAETKKYFDKKKAEKVANLANKVTSINNKLDDESAVS</sequence>
<dbReference type="AlphaFoldDB" id="A0A1G9TFE6"/>
<keyword evidence="4 9" id="KW-1003">Cell membrane</keyword>
<feature type="transmembrane region" description="Helical" evidence="9">
    <location>
        <begin position="229"/>
        <end position="250"/>
    </location>
</feature>
<feature type="transmembrane region" description="Helical" evidence="9">
    <location>
        <begin position="95"/>
        <end position="113"/>
    </location>
</feature>
<dbReference type="RefSeq" id="WP_083330222.1">
    <property type="nucleotide sequence ID" value="NZ_FNHZ01000001.1"/>
</dbReference>
<dbReference type="EMBL" id="FNHZ01000001">
    <property type="protein sequence ID" value="SDM46461.1"/>
    <property type="molecule type" value="Genomic_DNA"/>
</dbReference>
<feature type="transmembrane region" description="Helical" evidence="9">
    <location>
        <begin position="256"/>
        <end position="281"/>
    </location>
</feature>
<keyword evidence="5 9" id="KW-0812">Transmembrane</keyword>
<dbReference type="PANTHER" id="PTHR30330">
    <property type="entry name" value="AGSS FAMILY TRANSPORTER, SODIUM-ALANINE"/>
    <property type="match status" value="1"/>
</dbReference>
<evidence type="ECO:0000256" key="3">
    <source>
        <dbReference type="ARBA" id="ARBA00022448"/>
    </source>
</evidence>
<evidence type="ECO:0000256" key="4">
    <source>
        <dbReference type="ARBA" id="ARBA00022475"/>
    </source>
</evidence>
<feature type="transmembrane region" description="Helical" evidence="9">
    <location>
        <begin position="15"/>
        <end position="34"/>
    </location>
</feature>
<comment type="subcellular location">
    <subcellularLocation>
        <location evidence="1 9">Cell membrane</location>
        <topology evidence="1 9">Multi-pass membrane protein</topology>
    </subcellularLocation>
</comment>
<evidence type="ECO:0000256" key="6">
    <source>
        <dbReference type="ARBA" id="ARBA00022847"/>
    </source>
</evidence>
<feature type="transmembrane region" description="Helical" evidence="9">
    <location>
        <begin position="413"/>
        <end position="434"/>
    </location>
</feature>
<dbReference type="Proteomes" id="UP000187651">
    <property type="component" value="Unassembled WGS sequence"/>
</dbReference>
<organism evidence="10 11">
    <name type="scientific">Lachnospira pectinoschiza</name>
    <dbReference type="NCBI Taxonomy" id="28052"/>
    <lineage>
        <taxon>Bacteria</taxon>
        <taxon>Bacillati</taxon>
        <taxon>Bacillota</taxon>
        <taxon>Clostridia</taxon>
        <taxon>Lachnospirales</taxon>
        <taxon>Lachnospiraceae</taxon>
        <taxon>Lachnospira</taxon>
    </lineage>
</organism>
<dbReference type="OrthoDB" id="9804874at2"/>
<feature type="transmembrane region" description="Helical" evidence="9">
    <location>
        <begin position="324"/>
        <end position="345"/>
    </location>
</feature>
<dbReference type="Pfam" id="PF01235">
    <property type="entry name" value="Na_Ala_symp"/>
    <property type="match status" value="1"/>
</dbReference>
<dbReference type="PRINTS" id="PR00175">
    <property type="entry name" value="NAALASMPORT"/>
</dbReference>
<evidence type="ECO:0000313" key="10">
    <source>
        <dbReference type="EMBL" id="SDM46461.1"/>
    </source>
</evidence>
<gene>
    <name evidence="10" type="ORF">SAMN05216544_0336</name>
</gene>
<dbReference type="GO" id="GO:0005886">
    <property type="term" value="C:plasma membrane"/>
    <property type="evidence" value="ECO:0007669"/>
    <property type="project" value="UniProtKB-SubCell"/>
</dbReference>
<dbReference type="PROSITE" id="PS00873">
    <property type="entry name" value="NA_ALANINE_SYMP"/>
    <property type="match status" value="1"/>
</dbReference>
<protein>
    <submittedName>
        <fullName evidence="10">Alanine or glycine:cation symporter, AGCS family</fullName>
    </submittedName>
</protein>
<dbReference type="InterPro" id="IPR001463">
    <property type="entry name" value="Na/Ala_symport"/>
</dbReference>
<dbReference type="Gene3D" id="1.20.1740.10">
    <property type="entry name" value="Amino acid/polyamine transporter I"/>
    <property type="match status" value="1"/>
</dbReference>
<feature type="transmembrane region" description="Helical" evidence="9">
    <location>
        <begin position="365"/>
        <end position="392"/>
    </location>
</feature>